<keyword evidence="3" id="KW-1185">Reference proteome</keyword>
<proteinExistence type="predicted"/>
<evidence type="ECO:0008006" key="4">
    <source>
        <dbReference type="Google" id="ProtNLM"/>
    </source>
</evidence>
<dbReference type="AlphaFoldDB" id="A0A1U9KM72"/>
<protein>
    <recommendedName>
        <fullName evidence="4">Type II secretion system protein GspC N-terminal domain-containing protein</fullName>
    </recommendedName>
</protein>
<evidence type="ECO:0000313" key="2">
    <source>
        <dbReference type="EMBL" id="AQS86875.1"/>
    </source>
</evidence>
<dbReference type="KEGG" id="nch:A0U93_01715"/>
<gene>
    <name evidence="2" type="ORF">A0U93_01715</name>
</gene>
<name>A0A1U9KM72_9PROT</name>
<evidence type="ECO:0000313" key="3">
    <source>
        <dbReference type="Proteomes" id="UP000188604"/>
    </source>
</evidence>
<feature type="compositionally biased region" description="Polar residues" evidence="1">
    <location>
        <begin position="159"/>
        <end position="173"/>
    </location>
</feature>
<feature type="compositionally biased region" description="Basic and acidic residues" evidence="1">
    <location>
        <begin position="135"/>
        <end position="144"/>
    </location>
</feature>
<evidence type="ECO:0000256" key="1">
    <source>
        <dbReference type="SAM" id="MobiDB-lite"/>
    </source>
</evidence>
<dbReference type="Proteomes" id="UP000188604">
    <property type="component" value="Chromosome"/>
</dbReference>
<sequence length="173" mass="18803">MATFLAFRNFYPMSADRALPPSDPSRSVLKPVRHHDIATYDSGLEDATQIAAWEDVVLTRPLFNPTRRPDAAPGATTPTLRLTGIVLSNGQKKAIFMSQEGGQGVVVEIGSTIGEWRIVAIEQNTVKISGTGGERLMKPDRIRASENPMPKDNSESDQDNTVLSTAPSTSRPQ</sequence>
<dbReference type="STRING" id="320497.A0U93_01715"/>
<dbReference type="EMBL" id="CP014691">
    <property type="protein sequence ID" value="AQS86875.1"/>
    <property type="molecule type" value="Genomic_DNA"/>
</dbReference>
<accession>A0A1U9KM72</accession>
<reference evidence="2 3" key="1">
    <citation type="submission" date="2016-03" db="EMBL/GenBank/DDBJ databases">
        <title>Acetic acid bacteria sequencing.</title>
        <authorList>
            <person name="Brandt J."/>
            <person name="Jakob F."/>
            <person name="Vogel R.F."/>
        </authorList>
    </citation>
    <scope>NUCLEOTIDE SEQUENCE [LARGE SCALE GENOMIC DNA]</scope>
    <source>
        <strain evidence="2 3">NBRC 101099</strain>
    </source>
</reference>
<organism evidence="2 3">
    <name type="scientific">Neoasaia chiangmaiensis</name>
    <dbReference type="NCBI Taxonomy" id="320497"/>
    <lineage>
        <taxon>Bacteria</taxon>
        <taxon>Pseudomonadati</taxon>
        <taxon>Pseudomonadota</taxon>
        <taxon>Alphaproteobacteria</taxon>
        <taxon>Acetobacterales</taxon>
        <taxon>Acetobacteraceae</taxon>
        <taxon>Neoasaia</taxon>
    </lineage>
</organism>
<feature type="region of interest" description="Disordered" evidence="1">
    <location>
        <begin position="131"/>
        <end position="173"/>
    </location>
</feature>